<feature type="active site" description="Proton donor/acceptor" evidence="3">
    <location>
        <position position="243"/>
    </location>
</feature>
<gene>
    <name evidence="5" type="ORF">SIDU_11590</name>
</gene>
<keyword evidence="5" id="KW-0670">Pyruvate</keyword>
<dbReference type="InterPro" id="IPR036237">
    <property type="entry name" value="Xyl_isomerase-like_sf"/>
</dbReference>
<dbReference type="Proteomes" id="UP000004550">
    <property type="component" value="Chromosome"/>
</dbReference>
<dbReference type="Pfam" id="PF01261">
    <property type="entry name" value="AP_endonuc_2"/>
    <property type="match status" value="1"/>
</dbReference>
<evidence type="ECO:0000313" key="5">
    <source>
        <dbReference type="EMBL" id="APL95095.1"/>
    </source>
</evidence>
<evidence type="ECO:0000256" key="2">
    <source>
        <dbReference type="PIRNR" id="PIRNR006241"/>
    </source>
</evidence>
<evidence type="ECO:0000256" key="1">
    <source>
        <dbReference type="ARBA" id="ARBA00023235"/>
    </source>
</evidence>
<evidence type="ECO:0000259" key="4">
    <source>
        <dbReference type="Pfam" id="PF01261"/>
    </source>
</evidence>
<dbReference type="SUPFAM" id="SSF51658">
    <property type="entry name" value="Xylose isomerase-like"/>
    <property type="match status" value="1"/>
</dbReference>
<keyword evidence="1 2" id="KW-0413">Isomerase</keyword>
<dbReference type="PANTHER" id="PTHR43489:SF6">
    <property type="entry name" value="HYDROXYPYRUVATE ISOMERASE-RELATED"/>
    <property type="match status" value="1"/>
</dbReference>
<dbReference type="PIRSF" id="PIRSF006241">
    <property type="entry name" value="HyI"/>
    <property type="match status" value="1"/>
</dbReference>
<dbReference type="KEGG" id="sinb:SIDU_11590"/>
<dbReference type="PANTHER" id="PTHR43489">
    <property type="entry name" value="ISOMERASE"/>
    <property type="match status" value="1"/>
</dbReference>
<evidence type="ECO:0000313" key="6">
    <source>
        <dbReference type="Proteomes" id="UP000004550"/>
    </source>
</evidence>
<dbReference type="AlphaFoldDB" id="A0A1L5BQC0"/>
<feature type="domain" description="Xylose isomerase-like TIM barrel" evidence="4">
    <location>
        <begin position="22"/>
        <end position="259"/>
    </location>
</feature>
<protein>
    <submittedName>
        <fullName evidence="5">Hydroxypyruvate isomerase</fullName>
    </submittedName>
</protein>
<organism evidence="5 6">
    <name type="scientific">Sphingobium indicum (strain DSM 16412 / CCM 7286 / MTCC 6364 / B90A)</name>
    <dbReference type="NCBI Taxonomy" id="861109"/>
    <lineage>
        <taxon>Bacteria</taxon>
        <taxon>Pseudomonadati</taxon>
        <taxon>Pseudomonadota</taxon>
        <taxon>Alphaproteobacteria</taxon>
        <taxon>Sphingomonadales</taxon>
        <taxon>Sphingomonadaceae</taxon>
        <taxon>Sphingobium</taxon>
    </lineage>
</organism>
<accession>A0A1L5BQC0</accession>
<comment type="similarity">
    <text evidence="2">Belongs to the hyi family.</text>
</comment>
<reference evidence="5 6" key="1">
    <citation type="journal article" date="2012" name="J. Bacteriol.">
        <title>Genome sequence of Sphingobium indicum B90A, a hexachlorocyclohexane-degrading bacterium.</title>
        <authorList>
            <person name="Anand S."/>
            <person name="Sangwan N."/>
            <person name="Lata P."/>
            <person name="Kaur J."/>
            <person name="Dua A."/>
            <person name="Singh A.K."/>
            <person name="Verma M."/>
            <person name="Kaur J."/>
            <person name="Khurana J.P."/>
            <person name="Khurana P."/>
            <person name="Mathur S."/>
            <person name="Lal R."/>
        </authorList>
    </citation>
    <scope>NUCLEOTIDE SEQUENCE [LARGE SCALE GENOMIC DNA]</scope>
    <source>
        <strain evidence="6">DSM 16412 / CCM 7286 / MTCC 6364 / B90A</strain>
    </source>
</reference>
<sequence length="267" mass="28142">MTMKISASVSMMFRELPLLERFAAAARAGFDGVEIQVIDEGDPAEMAQAARAAGMPVVLMNLPLGDLFAGGPGLSGVPGREAEFASAAERGLRAAREMDARFVHVGPSRIPPGHDREACLETYRRNAGQALALAGRLAPDAVLLVEPMNRVEMPDALFASIDEAADMVRLIGSAGFGLLFDLYHVAMNGDDIARAWAAHGHIAPHVQFSDAPGRNEPGTGSIDFAAAFAGLRASGYGGWHGAEYRPAGPTTAGLGWLAEMRRLHPSA</sequence>
<proteinExistence type="inferred from homology"/>
<evidence type="ECO:0000256" key="3">
    <source>
        <dbReference type="PIRSR" id="PIRSR006241-50"/>
    </source>
</evidence>
<dbReference type="InterPro" id="IPR013022">
    <property type="entry name" value="Xyl_isomerase-like_TIM-brl"/>
</dbReference>
<dbReference type="GO" id="GO:0008903">
    <property type="term" value="F:hydroxypyruvate isomerase activity"/>
    <property type="evidence" value="ECO:0007669"/>
    <property type="project" value="TreeGrafter"/>
</dbReference>
<dbReference type="EMBL" id="CP013070">
    <property type="protein sequence ID" value="APL95095.1"/>
    <property type="molecule type" value="Genomic_DNA"/>
</dbReference>
<dbReference type="InterPro" id="IPR026040">
    <property type="entry name" value="HyI-like"/>
</dbReference>
<dbReference type="GO" id="GO:0046487">
    <property type="term" value="P:glyoxylate metabolic process"/>
    <property type="evidence" value="ECO:0007669"/>
    <property type="project" value="TreeGrafter"/>
</dbReference>
<feature type="active site" description="Proton donor/acceptor" evidence="3">
    <location>
        <position position="146"/>
    </location>
</feature>
<dbReference type="InterPro" id="IPR050417">
    <property type="entry name" value="Sugar_Epim/Isomerase"/>
</dbReference>
<name>A0A1L5BQC0_SPHIB</name>
<dbReference type="Gene3D" id="3.20.20.150">
    <property type="entry name" value="Divalent-metal-dependent TIM barrel enzymes"/>
    <property type="match status" value="1"/>
</dbReference>